<dbReference type="Pfam" id="PF03787">
    <property type="entry name" value="RAMPs"/>
    <property type="match status" value="1"/>
</dbReference>
<dbReference type="SMR" id="A0A6M1RSH4"/>
<keyword evidence="4" id="KW-1185">Reference proteome</keyword>
<name>A0A6M1RSH4_9BACT</name>
<dbReference type="InterPro" id="IPR013410">
    <property type="entry name" value="CRISPR-assoc_RAMP_Cmr4"/>
</dbReference>
<dbReference type="PANTHER" id="PTHR36700">
    <property type="entry name" value="CRISPR SYSTEM CMR SUBUNIT CMR4"/>
    <property type="match status" value="1"/>
</dbReference>
<dbReference type="EMBL" id="JAAKYA010000015">
    <property type="protein sequence ID" value="NGO38424.1"/>
    <property type="molecule type" value="Genomic_DNA"/>
</dbReference>
<reference evidence="3 4" key="1">
    <citation type="submission" date="2020-02" db="EMBL/GenBank/DDBJ databases">
        <title>Draft genome sequence of Limisphaera ngatamarikiensis NGM72.4T, a thermophilic Verrucomicrobia grouped in subdivision 3.</title>
        <authorList>
            <person name="Carere C.R."/>
            <person name="Steen J."/>
            <person name="Hugenholtz P."/>
            <person name="Stott M.B."/>
        </authorList>
    </citation>
    <scope>NUCLEOTIDE SEQUENCE [LARGE SCALE GENOMIC DNA]</scope>
    <source>
        <strain evidence="3 4">NGM72.4</strain>
    </source>
</reference>
<evidence type="ECO:0000313" key="3">
    <source>
        <dbReference type="EMBL" id="NGO38424.1"/>
    </source>
</evidence>
<organism evidence="3 4">
    <name type="scientific">Limisphaera ngatamarikiensis</name>
    <dbReference type="NCBI Taxonomy" id="1324935"/>
    <lineage>
        <taxon>Bacteria</taxon>
        <taxon>Pseudomonadati</taxon>
        <taxon>Verrucomicrobiota</taxon>
        <taxon>Verrucomicrobiia</taxon>
        <taxon>Limisphaerales</taxon>
        <taxon>Limisphaeraceae</taxon>
        <taxon>Limisphaera</taxon>
    </lineage>
</organism>
<gene>
    <name evidence="3" type="primary">cmr4</name>
    <name evidence="3" type="ORF">G4L39_03295</name>
</gene>
<dbReference type="RefSeq" id="WP_165105885.1">
    <property type="nucleotide sequence ID" value="NZ_JAAKYA010000015.1"/>
</dbReference>
<sequence>MSKRILYIFTRTPLHVGAGTSVGAIDQPIIRERHTGFPVIPGSSIKGVLRDACRNHSALAPKEESIFGRQDNAGKLTFGEAKVLAFPVRSARGSFAFITCPLALERFLRERGGNDLKVPDEPADMTCLAGDLVTIRRNGQTGVVLEEYRFNCTEKFPQDWEKDLLELLDDPVWKAGKGRFVLLSNGDFSHFVKNACEVSQHIKIDPKTGTVEGGFLFNLEAVPSETLFFAPVTALSRANGELKDLEQLLDAKPVLQFGGDSTTGLGFCTVKLAERRKAS</sequence>
<feature type="domain" description="CRISPR type III-associated protein" evidence="2">
    <location>
        <begin position="10"/>
        <end position="268"/>
    </location>
</feature>
<evidence type="ECO:0000256" key="1">
    <source>
        <dbReference type="ARBA" id="ARBA00023118"/>
    </source>
</evidence>
<protein>
    <submittedName>
        <fullName evidence="3">Type III-B CRISPR module RAMP protein Cmr4</fullName>
    </submittedName>
</protein>
<comment type="caution">
    <text evidence="3">The sequence shown here is derived from an EMBL/GenBank/DDBJ whole genome shotgun (WGS) entry which is preliminary data.</text>
</comment>
<dbReference type="PANTHER" id="PTHR36700:SF1">
    <property type="entry name" value="CRISPR SYSTEM CMR SUBUNIT CMR4"/>
    <property type="match status" value="1"/>
</dbReference>
<dbReference type="GO" id="GO:0051607">
    <property type="term" value="P:defense response to virus"/>
    <property type="evidence" value="ECO:0007669"/>
    <property type="project" value="UniProtKB-KW"/>
</dbReference>
<keyword evidence="1" id="KW-0051">Antiviral defense</keyword>
<evidence type="ECO:0000313" key="4">
    <source>
        <dbReference type="Proteomes" id="UP000477311"/>
    </source>
</evidence>
<accession>A0A6M1RSH4</accession>
<dbReference type="Proteomes" id="UP000477311">
    <property type="component" value="Unassembled WGS sequence"/>
</dbReference>
<dbReference type="AlphaFoldDB" id="A0A6M1RSH4"/>
<dbReference type="NCBIfam" id="TIGR02580">
    <property type="entry name" value="cas_RAMP_Cmr4"/>
    <property type="match status" value="1"/>
</dbReference>
<proteinExistence type="predicted"/>
<evidence type="ECO:0000259" key="2">
    <source>
        <dbReference type="Pfam" id="PF03787"/>
    </source>
</evidence>
<dbReference type="InterPro" id="IPR005537">
    <property type="entry name" value="RAMP_III_fam"/>
</dbReference>